<dbReference type="Proteomes" id="UP000574390">
    <property type="component" value="Unassembled WGS sequence"/>
</dbReference>
<evidence type="ECO:0000313" key="2">
    <source>
        <dbReference type="EMBL" id="KAF4750744.1"/>
    </source>
</evidence>
<protein>
    <submittedName>
        <fullName evidence="2">Uncharacterized protein</fullName>
    </submittedName>
</protein>
<dbReference type="EMBL" id="JABANM010003522">
    <property type="protein sequence ID" value="KAF4750744.1"/>
    <property type="molecule type" value="Genomic_DNA"/>
</dbReference>
<evidence type="ECO:0000256" key="1">
    <source>
        <dbReference type="SAM" id="Phobius"/>
    </source>
</evidence>
<reference evidence="2 3" key="1">
    <citation type="submission" date="2020-04" db="EMBL/GenBank/DDBJ databases">
        <title>Perkinsus olseni comparative genomics.</title>
        <authorList>
            <person name="Bogema D.R."/>
        </authorList>
    </citation>
    <scope>NUCLEOTIDE SEQUENCE [LARGE SCALE GENOMIC DNA]</scope>
    <source>
        <strain evidence="2">ATCC PRA-205</strain>
    </source>
</reference>
<accession>A0A7J6TZ47</accession>
<comment type="caution">
    <text evidence="2">The sequence shown here is derived from an EMBL/GenBank/DDBJ whole genome shotgun (WGS) entry which is preliminary data.</text>
</comment>
<feature type="transmembrane region" description="Helical" evidence="1">
    <location>
        <begin position="55"/>
        <end position="75"/>
    </location>
</feature>
<dbReference type="AlphaFoldDB" id="A0A7J6TZ47"/>
<organism evidence="2 3">
    <name type="scientific">Perkinsus olseni</name>
    <name type="common">Perkinsus atlanticus</name>
    <dbReference type="NCBI Taxonomy" id="32597"/>
    <lineage>
        <taxon>Eukaryota</taxon>
        <taxon>Sar</taxon>
        <taxon>Alveolata</taxon>
        <taxon>Perkinsozoa</taxon>
        <taxon>Perkinsea</taxon>
        <taxon>Perkinsida</taxon>
        <taxon>Perkinsidae</taxon>
        <taxon>Perkinsus</taxon>
    </lineage>
</organism>
<proteinExistence type="predicted"/>
<name>A0A7J6TZ47_PEROL</name>
<keyword evidence="1" id="KW-0472">Membrane</keyword>
<keyword evidence="1" id="KW-1133">Transmembrane helix</keyword>
<gene>
    <name evidence="2" type="ORF">FOZ62_023220</name>
</gene>
<keyword evidence="1" id="KW-0812">Transmembrane</keyword>
<evidence type="ECO:0000313" key="3">
    <source>
        <dbReference type="Proteomes" id="UP000574390"/>
    </source>
</evidence>
<sequence>MMDQHREEAEALDLVIEHRQRAFVEAWDRFMLECEARAFAMLNRIQQRHITEVPWFLFSAILLFTRNAIGYLVHVEHQRKLEGFM</sequence>